<dbReference type="InterPro" id="IPR003507">
    <property type="entry name" value="S66_fam"/>
</dbReference>
<dbReference type="PIRSF" id="PIRSF028757">
    <property type="entry name" value="LD-carboxypeptidase"/>
    <property type="match status" value="1"/>
</dbReference>
<dbReference type="Gene3D" id="3.40.50.10740">
    <property type="entry name" value="Class I glutamine amidotransferase-like"/>
    <property type="match status" value="1"/>
</dbReference>
<dbReference type="GO" id="GO:0004180">
    <property type="term" value="F:carboxypeptidase activity"/>
    <property type="evidence" value="ECO:0007669"/>
    <property type="project" value="UniProtKB-KW"/>
</dbReference>
<dbReference type="InterPro" id="IPR027461">
    <property type="entry name" value="Carboxypeptidase_A_C_sf"/>
</dbReference>
<accession>A0A1I1IMI7</accession>
<dbReference type="SUPFAM" id="SSF141986">
    <property type="entry name" value="LD-carboxypeptidase A C-terminal domain-like"/>
    <property type="match status" value="1"/>
</dbReference>
<dbReference type="Gene3D" id="3.50.30.60">
    <property type="entry name" value="LD-carboxypeptidase A C-terminal domain-like"/>
    <property type="match status" value="1"/>
</dbReference>
<name>A0A1I1IMI7_9SPHI</name>
<evidence type="ECO:0000313" key="7">
    <source>
        <dbReference type="Proteomes" id="UP000199577"/>
    </source>
</evidence>
<dbReference type="InterPro" id="IPR040921">
    <property type="entry name" value="Peptidase_S66C"/>
</dbReference>
<dbReference type="RefSeq" id="WP_090973636.1">
    <property type="nucleotide sequence ID" value="NZ_FOLL01000009.1"/>
</dbReference>
<dbReference type="InterPro" id="IPR040449">
    <property type="entry name" value="Peptidase_S66_N"/>
</dbReference>
<gene>
    <name evidence="6" type="ORF">SAMN05421747_10961</name>
</gene>
<reference evidence="6 7" key="1">
    <citation type="submission" date="2016-10" db="EMBL/GenBank/DDBJ databases">
        <authorList>
            <person name="de Groot N.N."/>
        </authorList>
    </citation>
    <scope>NUCLEOTIDE SEQUENCE [LARGE SCALE GENOMIC DNA]</scope>
    <source>
        <strain evidence="6 7">DSM 22900</strain>
    </source>
</reference>
<dbReference type="PANTHER" id="PTHR30237:SF6">
    <property type="entry name" value="CARBOXYPEPTIDASE YOCD-RELATED"/>
    <property type="match status" value="1"/>
</dbReference>
<sequence>MVPDKLTLDDQIRVIAPAQSLLPKLTLDKRLRAIERLEQIGLRVSFGDYISEVDEFHSTSVEHRLNDLHNALRDPAVKAILAVAGGTTSNQLLPHINYNLINDNPKIICGISDITALNNALFAKTGLVTYYGPHFNIFGASEDISYTLEYFKRCLFSSAPFALSPPHVFYNSPWEEEPVNNTGYWVINEGECKGKILGGNFLTFSLLNGSEYMPDIRGAVLFLEDNGPESAGNMQNQLQSLINHSDFDHVQGLVIGRFKQESGITRKLLTKIIKTKEPLSRIPVVANVDFGHTTPMITFPIGGYVRIQAHKDNIYIEISDHE</sequence>
<evidence type="ECO:0000256" key="3">
    <source>
        <dbReference type="PIRSR" id="PIRSR028757-1"/>
    </source>
</evidence>
<evidence type="ECO:0000313" key="6">
    <source>
        <dbReference type="EMBL" id="SFC35488.1"/>
    </source>
</evidence>
<keyword evidence="7" id="KW-1185">Reference proteome</keyword>
<feature type="active site" description="Charge relay system" evidence="3">
    <location>
        <position position="224"/>
    </location>
</feature>
<protein>
    <submittedName>
        <fullName evidence="6">Muramoyltetrapeptide carboxypeptidase LdcA (Peptidoglycan recycling)</fullName>
    </submittedName>
</protein>
<organism evidence="6 7">
    <name type="scientific">Parapedobacter composti</name>
    <dbReference type="NCBI Taxonomy" id="623281"/>
    <lineage>
        <taxon>Bacteria</taxon>
        <taxon>Pseudomonadati</taxon>
        <taxon>Bacteroidota</taxon>
        <taxon>Sphingobacteriia</taxon>
        <taxon>Sphingobacteriales</taxon>
        <taxon>Sphingobacteriaceae</taxon>
        <taxon>Parapedobacter</taxon>
    </lineage>
</organism>
<feature type="domain" description="LD-carboxypeptidase N-terminal" evidence="4">
    <location>
        <begin position="12"/>
        <end position="132"/>
    </location>
</feature>
<dbReference type="Pfam" id="PF17676">
    <property type="entry name" value="Peptidase_S66C"/>
    <property type="match status" value="1"/>
</dbReference>
<evidence type="ECO:0000256" key="1">
    <source>
        <dbReference type="ARBA" id="ARBA00010233"/>
    </source>
</evidence>
<keyword evidence="6" id="KW-0645">Protease</keyword>
<dbReference type="AlphaFoldDB" id="A0A1I1IMI7"/>
<keyword evidence="2" id="KW-0378">Hydrolase</keyword>
<evidence type="ECO:0000256" key="2">
    <source>
        <dbReference type="ARBA" id="ARBA00022801"/>
    </source>
</evidence>
<dbReference type="STRING" id="623281.SAMN05421747_10961"/>
<proteinExistence type="inferred from homology"/>
<keyword evidence="6" id="KW-0121">Carboxypeptidase</keyword>
<dbReference type="InterPro" id="IPR027478">
    <property type="entry name" value="LdcA_N"/>
</dbReference>
<feature type="active site" description="Charge relay system" evidence="3">
    <location>
        <position position="292"/>
    </location>
</feature>
<feature type="active site" description="Nucleophile" evidence="3">
    <location>
        <position position="112"/>
    </location>
</feature>
<dbReference type="OrthoDB" id="9807329at2"/>
<comment type="similarity">
    <text evidence="1">Belongs to the peptidase S66 family.</text>
</comment>
<dbReference type="InterPro" id="IPR029062">
    <property type="entry name" value="Class_I_gatase-like"/>
</dbReference>
<feature type="domain" description="LD-carboxypeptidase C-terminal" evidence="5">
    <location>
        <begin position="193"/>
        <end position="307"/>
    </location>
</feature>
<dbReference type="Pfam" id="PF02016">
    <property type="entry name" value="Peptidase_S66"/>
    <property type="match status" value="1"/>
</dbReference>
<dbReference type="CDD" id="cd07062">
    <property type="entry name" value="Peptidase_S66_mccF_like"/>
    <property type="match status" value="1"/>
</dbReference>
<dbReference type="PANTHER" id="PTHR30237">
    <property type="entry name" value="MURAMOYLTETRAPEPTIDE CARBOXYPEPTIDASE"/>
    <property type="match status" value="1"/>
</dbReference>
<dbReference type="EMBL" id="FOLL01000009">
    <property type="protein sequence ID" value="SFC35488.1"/>
    <property type="molecule type" value="Genomic_DNA"/>
</dbReference>
<dbReference type="Proteomes" id="UP000199577">
    <property type="component" value="Unassembled WGS sequence"/>
</dbReference>
<evidence type="ECO:0000259" key="5">
    <source>
        <dbReference type="Pfam" id="PF17676"/>
    </source>
</evidence>
<evidence type="ECO:0000259" key="4">
    <source>
        <dbReference type="Pfam" id="PF02016"/>
    </source>
</evidence>
<dbReference type="SUPFAM" id="SSF52317">
    <property type="entry name" value="Class I glutamine amidotransferase-like"/>
    <property type="match status" value="1"/>
</dbReference>